<dbReference type="Pfam" id="PF03358">
    <property type="entry name" value="FMN_red"/>
    <property type="match status" value="1"/>
</dbReference>
<evidence type="ECO:0000313" key="2">
    <source>
        <dbReference type="EMBL" id="KOG85225.1"/>
    </source>
</evidence>
<feature type="domain" description="NADPH-dependent FMN reductase-like" evidence="1">
    <location>
        <begin position="1"/>
        <end position="139"/>
    </location>
</feature>
<gene>
    <name evidence="2" type="ORF">ADK38_37905</name>
</gene>
<evidence type="ECO:0000313" key="3">
    <source>
        <dbReference type="Proteomes" id="UP000037020"/>
    </source>
</evidence>
<comment type="caution">
    <text evidence="2">The sequence shown here is derived from an EMBL/GenBank/DDBJ whole genome shotgun (WGS) entry which is preliminary data.</text>
</comment>
<dbReference type="PANTHER" id="PTHR30543:SF21">
    <property type="entry name" value="NAD(P)H-DEPENDENT FMN REDUCTASE LOT6"/>
    <property type="match status" value="1"/>
</dbReference>
<dbReference type="PANTHER" id="PTHR30543">
    <property type="entry name" value="CHROMATE REDUCTASE"/>
    <property type="match status" value="1"/>
</dbReference>
<keyword evidence="3" id="KW-1185">Reference proteome</keyword>
<dbReference type="Gene3D" id="3.40.50.360">
    <property type="match status" value="1"/>
</dbReference>
<dbReference type="EMBL" id="LGUT01003572">
    <property type="protein sequence ID" value="KOG85225.1"/>
    <property type="molecule type" value="Genomic_DNA"/>
</dbReference>
<dbReference type="InterPro" id="IPR005025">
    <property type="entry name" value="FMN_Rdtase-like_dom"/>
</dbReference>
<organism evidence="2 3">
    <name type="scientific">Streptomyces varsoviensis</name>
    <dbReference type="NCBI Taxonomy" id="67373"/>
    <lineage>
        <taxon>Bacteria</taxon>
        <taxon>Bacillati</taxon>
        <taxon>Actinomycetota</taxon>
        <taxon>Actinomycetes</taxon>
        <taxon>Kitasatosporales</taxon>
        <taxon>Streptomycetaceae</taxon>
        <taxon>Streptomyces</taxon>
    </lineage>
</organism>
<protein>
    <submittedName>
        <fullName evidence="2">Nadph-dependent fmn reductase</fullName>
    </submittedName>
</protein>
<dbReference type="RefSeq" id="WP_030892542.1">
    <property type="nucleotide sequence ID" value="NZ_JBIRHZ010000003.1"/>
</dbReference>
<name>A0ABR5IVP4_9ACTN</name>
<dbReference type="SUPFAM" id="SSF52218">
    <property type="entry name" value="Flavoproteins"/>
    <property type="match status" value="1"/>
</dbReference>
<evidence type="ECO:0000259" key="1">
    <source>
        <dbReference type="Pfam" id="PF03358"/>
    </source>
</evidence>
<sequence>MNLLAISGSLRRQSSNNVVIETVRDLAAAAGHPTFELADIGALPHFNQDLDGEDADPIAPVEALRAAVRRADALLFVSPEYAHGVPGVLRNAIEWLVSSGALGDKPTAVITASPHPGGGSYAQAQLRETLSMLTGALVEEACREIDAIGPKIDRARKRITDERTLETLRTTLTGLRAATR</sequence>
<dbReference type="InterPro" id="IPR050712">
    <property type="entry name" value="NAD(P)H-dep_reductase"/>
</dbReference>
<accession>A0ABR5IVP4</accession>
<reference evidence="2 3" key="1">
    <citation type="submission" date="2015-07" db="EMBL/GenBank/DDBJ databases">
        <authorList>
            <person name="Ju K.-S."/>
            <person name="Doroghazi J.R."/>
            <person name="Metcalf W.W."/>
        </authorList>
    </citation>
    <scope>NUCLEOTIDE SEQUENCE [LARGE SCALE GENOMIC DNA]</scope>
    <source>
        <strain evidence="2 3">NRRL B-3589</strain>
    </source>
</reference>
<proteinExistence type="predicted"/>
<dbReference type="InterPro" id="IPR029039">
    <property type="entry name" value="Flavoprotein-like_sf"/>
</dbReference>
<dbReference type="Proteomes" id="UP000037020">
    <property type="component" value="Unassembled WGS sequence"/>
</dbReference>